<sequence>MVAFKKLFLALTSFTAAVRATPLPSDSPPDYDNSLAGRDAPTGSTSQLEARVEPSMAIHWSSDGRIVVLTGAALTVQLLQSFNRVGNQAELPRALTRDLTGWLRHYNGVISNAAVQALGIRKRQIYWARGQRATDFGFTFQLPNHVLGQLAGVIRILQEWMSSKGQAFTTQEHSPGFADDAMNNKYKRDELETRDNCPTSLTVWNLAITAPSDPQWKSFKGGDDCE</sequence>
<proteinExistence type="predicted"/>
<reference evidence="3" key="1">
    <citation type="submission" date="2021-03" db="EMBL/GenBank/DDBJ databases">
        <title>Revisited historic fungal species revealed as producer of novel bioactive compounds through whole genome sequencing and comparative genomics.</title>
        <authorList>
            <person name="Vignolle G.A."/>
            <person name="Hochenegger N."/>
            <person name="Mach R.L."/>
            <person name="Mach-Aigner A.R."/>
            <person name="Javad Rahimi M."/>
            <person name="Salim K.A."/>
            <person name="Chan C.M."/>
            <person name="Lim L.B.L."/>
            <person name="Cai F."/>
            <person name="Druzhinina I.S."/>
            <person name="U'Ren J.M."/>
            <person name="Derntl C."/>
        </authorList>
    </citation>
    <scope>NUCLEOTIDE SEQUENCE</scope>
    <source>
        <strain evidence="3">TUCIM 5799</strain>
    </source>
</reference>
<keyword evidence="2" id="KW-0732">Signal</keyword>
<gene>
    <name evidence="3" type="ORF">JX265_003513</name>
</gene>
<feature type="signal peptide" evidence="2">
    <location>
        <begin position="1"/>
        <end position="20"/>
    </location>
</feature>
<dbReference type="EMBL" id="JAFIMR010000006">
    <property type="protein sequence ID" value="KAI1877505.1"/>
    <property type="molecule type" value="Genomic_DNA"/>
</dbReference>
<protein>
    <submittedName>
        <fullName evidence="3">Uncharacterized protein</fullName>
    </submittedName>
</protein>
<feature type="region of interest" description="Disordered" evidence="1">
    <location>
        <begin position="22"/>
        <end position="48"/>
    </location>
</feature>
<evidence type="ECO:0000256" key="2">
    <source>
        <dbReference type="SAM" id="SignalP"/>
    </source>
</evidence>
<name>A0A9Q0ASA6_9PEZI</name>
<evidence type="ECO:0000256" key="1">
    <source>
        <dbReference type="SAM" id="MobiDB-lite"/>
    </source>
</evidence>
<organism evidence="3 4">
    <name type="scientific">Neoarthrinium moseri</name>
    <dbReference type="NCBI Taxonomy" id="1658444"/>
    <lineage>
        <taxon>Eukaryota</taxon>
        <taxon>Fungi</taxon>
        <taxon>Dikarya</taxon>
        <taxon>Ascomycota</taxon>
        <taxon>Pezizomycotina</taxon>
        <taxon>Sordariomycetes</taxon>
        <taxon>Xylariomycetidae</taxon>
        <taxon>Amphisphaeriales</taxon>
        <taxon>Apiosporaceae</taxon>
        <taxon>Neoarthrinium</taxon>
    </lineage>
</organism>
<evidence type="ECO:0000313" key="3">
    <source>
        <dbReference type="EMBL" id="KAI1877505.1"/>
    </source>
</evidence>
<evidence type="ECO:0000313" key="4">
    <source>
        <dbReference type="Proteomes" id="UP000829685"/>
    </source>
</evidence>
<dbReference type="Proteomes" id="UP000829685">
    <property type="component" value="Unassembled WGS sequence"/>
</dbReference>
<keyword evidence="4" id="KW-1185">Reference proteome</keyword>
<feature type="chain" id="PRO_5040306820" evidence="2">
    <location>
        <begin position="21"/>
        <end position="226"/>
    </location>
</feature>
<accession>A0A9Q0ASA6</accession>
<dbReference type="AlphaFoldDB" id="A0A9Q0ASA6"/>
<comment type="caution">
    <text evidence="3">The sequence shown here is derived from an EMBL/GenBank/DDBJ whole genome shotgun (WGS) entry which is preliminary data.</text>
</comment>